<protein>
    <submittedName>
        <fullName evidence="1">Uncharacterized protein</fullName>
    </submittedName>
</protein>
<reference evidence="1 2" key="1">
    <citation type="journal article" date="2020" name="Antonie Van Leeuwenhoek">
        <title>Rhodopirellula heiligendammensis sp. nov., Rhodopirellula pilleata sp. nov., and Rhodopirellula solitaria sp. nov. isolated from natural or artificial marine surfaces in Northern Germany and California, USA, and emended description of the genus Rhodopirellula.</title>
        <authorList>
            <person name="Kallscheuer N."/>
            <person name="Wiegand S."/>
            <person name="Jogler M."/>
            <person name="Boedeker C."/>
            <person name="Peeters S.H."/>
            <person name="Rast P."/>
            <person name="Heuer A."/>
            <person name="Jetten M.S.M."/>
            <person name="Rohde M."/>
            <person name="Jogler C."/>
        </authorList>
    </citation>
    <scope>NUCLEOTIDE SEQUENCE [LARGE SCALE GENOMIC DNA]</scope>
    <source>
        <strain evidence="1 2">Poly21</strain>
    </source>
</reference>
<proteinExistence type="predicted"/>
<accession>A0A5C6C4A4</accession>
<organism evidence="1 2">
    <name type="scientific">Allorhodopirellula heiligendammensis</name>
    <dbReference type="NCBI Taxonomy" id="2714739"/>
    <lineage>
        <taxon>Bacteria</taxon>
        <taxon>Pseudomonadati</taxon>
        <taxon>Planctomycetota</taxon>
        <taxon>Planctomycetia</taxon>
        <taxon>Pirellulales</taxon>
        <taxon>Pirellulaceae</taxon>
        <taxon>Allorhodopirellula</taxon>
    </lineage>
</organism>
<gene>
    <name evidence="1" type="ORF">Poly21_15350</name>
</gene>
<dbReference type="EMBL" id="SJPU01000001">
    <property type="protein sequence ID" value="TWU19363.1"/>
    <property type="molecule type" value="Genomic_DNA"/>
</dbReference>
<dbReference type="Proteomes" id="UP000319908">
    <property type="component" value="Unassembled WGS sequence"/>
</dbReference>
<keyword evidence="2" id="KW-1185">Reference proteome</keyword>
<evidence type="ECO:0000313" key="2">
    <source>
        <dbReference type="Proteomes" id="UP000319908"/>
    </source>
</evidence>
<dbReference type="AlphaFoldDB" id="A0A5C6C4A4"/>
<sequence length="48" mass="5474">MPVTENAWFTLRIVIAAVKVIHLRECRNADSIDILTDGERTERSTMNS</sequence>
<comment type="caution">
    <text evidence="1">The sequence shown here is derived from an EMBL/GenBank/DDBJ whole genome shotgun (WGS) entry which is preliminary data.</text>
</comment>
<name>A0A5C6C4A4_9BACT</name>
<evidence type="ECO:0000313" key="1">
    <source>
        <dbReference type="EMBL" id="TWU19363.1"/>
    </source>
</evidence>